<dbReference type="InterPro" id="IPR020084">
    <property type="entry name" value="NUDIX_hydrolase_CS"/>
</dbReference>
<keyword evidence="2 5" id="KW-0378">Hydrolase</keyword>
<dbReference type="GO" id="GO:0016787">
    <property type="term" value="F:hydrolase activity"/>
    <property type="evidence" value="ECO:0007669"/>
    <property type="project" value="UniProtKB-KW"/>
</dbReference>
<evidence type="ECO:0000256" key="2">
    <source>
        <dbReference type="ARBA" id="ARBA00022801"/>
    </source>
</evidence>
<dbReference type="Pfam" id="PF00293">
    <property type="entry name" value="NUDIX"/>
    <property type="match status" value="1"/>
</dbReference>
<evidence type="ECO:0000313" key="5">
    <source>
        <dbReference type="EMBL" id="MBJ7639787.1"/>
    </source>
</evidence>
<comment type="similarity">
    <text evidence="1">Belongs to the Nudix hydrolase family.</text>
</comment>
<organism evidence="5 6">
    <name type="scientific">Weissella confusa</name>
    <name type="common">Lactobacillus confusus</name>
    <dbReference type="NCBI Taxonomy" id="1583"/>
    <lineage>
        <taxon>Bacteria</taxon>
        <taxon>Bacillati</taxon>
        <taxon>Bacillota</taxon>
        <taxon>Bacilli</taxon>
        <taxon>Lactobacillales</taxon>
        <taxon>Lactobacillaceae</taxon>
        <taxon>Weissella</taxon>
    </lineage>
</organism>
<keyword evidence="6" id="KW-1185">Reference proteome</keyword>
<accession>A0A4Z0RKD4</accession>
<name>A0A4Z0RKD4_WEICO</name>
<dbReference type="PANTHER" id="PTHR43736">
    <property type="entry name" value="ADP-RIBOSE PYROPHOSPHATASE"/>
    <property type="match status" value="1"/>
</dbReference>
<dbReference type="Proteomes" id="UP000728106">
    <property type="component" value="Unassembled WGS sequence"/>
</dbReference>
<proteinExistence type="inferred from homology"/>
<reference evidence="5" key="1">
    <citation type="submission" date="2020-02" db="EMBL/GenBank/DDBJ databases">
        <authorList>
            <person name="Fontana A."/>
            <person name="Patrone V."/>
            <person name="Morelli L."/>
        </authorList>
    </citation>
    <scope>NUCLEOTIDE SEQUENCE</scope>
    <source>
        <strain evidence="4">CCUG 30943</strain>
        <strain evidence="5">CCUG 43002</strain>
    </source>
</reference>
<sequence length="162" mass="18584">MIDGKYHTAFGVYGIYQPTKDELLVIKKNRGPYSRRFDLPGGSMENSEGLDETLKREVYEETGSELTKYVQLGVTSFRYPWDYLDFNYNRHIAVFNLIEDIDGDIHQTVGQFDGQDSSGAVFMKLSSLTVDNSSPLVMKAKEYLENKKFIPTDEVLSEWMVL</sequence>
<dbReference type="SUPFAM" id="SSF55811">
    <property type="entry name" value="Nudix"/>
    <property type="match status" value="1"/>
</dbReference>
<dbReference type="RefSeq" id="WP_135411412.1">
    <property type="nucleotide sequence ID" value="NZ_ALXH01000010.1"/>
</dbReference>
<dbReference type="PANTHER" id="PTHR43736:SF1">
    <property type="entry name" value="DIHYDRONEOPTERIN TRIPHOSPHATE DIPHOSPHATASE"/>
    <property type="match status" value="1"/>
</dbReference>
<dbReference type="InterPro" id="IPR015797">
    <property type="entry name" value="NUDIX_hydrolase-like_dom_sf"/>
</dbReference>
<dbReference type="EMBL" id="JAAOCP010000016">
    <property type="protein sequence ID" value="MBJ7639787.1"/>
    <property type="molecule type" value="Genomic_DNA"/>
</dbReference>
<dbReference type="InterPro" id="IPR000086">
    <property type="entry name" value="NUDIX_hydrolase_dom"/>
</dbReference>
<dbReference type="Gene3D" id="3.90.79.10">
    <property type="entry name" value="Nucleoside Triphosphate Pyrophosphohydrolase"/>
    <property type="match status" value="1"/>
</dbReference>
<evidence type="ECO:0000259" key="3">
    <source>
        <dbReference type="PROSITE" id="PS51462"/>
    </source>
</evidence>
<comment type="caution">
    <text evidence="5">The sequence shown here is derived from an EMBL/GenBank/DDBJ whole genome shotgun (WGS) entry which is preliminary data.</text>
</comment>
<dbReference type="AlphaFoldDB" id="A0A4Z0RKD4"/>
<evidence type="ECO:0000313" key="4">
    <source>
        <dbReference type="EMBL" id="MBJ7633371.1"/>
    </source>
</evidence>
<dbReference type="PROSITE" id="PS00893">
    <property type="entry name" value="NUDIX_BOX"/>
    <property type="match status" value="1"/>
</dbReference>
<gene>
    <name evidence="5" type="ORF">HAU20_10425</name>
    <name evidence="4" type="ORF">HAU43_09795</name>
</gene>
<evidence type="ECO:0000313" key="6">
    <source>
        <dbReference type="Proteomes" id="UP000728106"/>
    </source>
</evidence>
<dbReference type="EMBL" id="JAAOCX010000016">
    <property type="protein sequence ID" value="MBJ7633371.1"/>
    <property type="molecule type" value="Genomic_DNA"/>
</dbReference>
<feature type="domain" description="Nudix hydrolase" evidence="3">
    <location>
        <begin position="5"/>
        <end position="148"/>
    </location>
</feature>
<dbReference type="Proteomes" id="UP000808038">
    <property type="component" value="Unassembled WGS sequence"/>
</dbReference>
<protein>
    <submittedName>
        <fullName evidence="5">NUDIX hydrolase</fullName>
    </submittedName>
</protein>
<dbReference type="PROSITE" id="PS51462">
    <property type="entry name" value="NUDIX"/>
    <property type="match status" value="1"/>
</dbReference>
<evidence type="ECO:0000256" key="1">
    <source>
        <dbReference type="ARBA" id="ARBA00005582"/>
    </source>
</evidence>
<reference evidence="5 6" key="2">
    <citation type="journal article" date="2021" name="Int. J. Food Microbiol.">
        <title>Safety demonstration of a microbial species for use in the food chain: Weissella confusa.</title>
        <authorList>
            <person name="Bourdichon F."/>
            <person name="Patrone V."/>
            <person name="Fontana A."/>
            <person name="Milani G."/>
            <person name="Morelli L."/>
        </authorList>
    </citation>
    <scope>NUCLEOTIDE SEQUENCE [LARGE SCALE GENOMIC DNA]</scope>
    <source>
        <strain evidence="4">CCUG 30943</strain>
        <strain evidence="5 6">CCUG 43002</strain>
    </source>
</reference>
<dbReference type="CDD" id="cd04686">
    <property type="entry name" value="NUDIX_Hydrolase"/>
    <property type="match status" value="1"/>
</dbReference>